<dbReference type="NCBIfam" id="TIGR00396">
    <property type="entry name" value="leuS_bact"/>
    <property type="match status" value="1"/>
</dbReference>
<dbReference type="Gene3D" id="3.90.740.10">
    <property type="entry name" value="Valyl/Leucyl/Isoleucyl-tRNA synthetase, editing domain"/>
    <property type="match status" value="1"/>
</dbReference>
<protein>
    <recommendedName>
        <fullName evidence="9">Leucine--tRNA ligase</fullName>
        <ecNumber evidence="9">6.1.1.4</ecNumber>
    </recommendedName>
    <alternativeName>
        <fullName evidence="9">Leucyl-tRNA synthetase</fullName>
        <shortName evidence="9">LeuRS</shortName>
    </alternativeName>
</protein>
<reference evidence="15 16" key="1">
    <citation type="submission" date="2021-02" db="EMBL/GenBank/DDBJ databases">
        <title>Whole genome sequencing of Pseudomonas alcaliphila strain SM2.</title>
        <authorList>
            <person name="Alshamsi M.S."/>
            <person name="Sudalaimuthuasari N."/>
            <person name="Kundu B."/>
            <person name="AlMaskari R.S."/>
            <person name="Elmahi Y."/>
            <person name="Mundra S."/>
            <person name="Chandran S."/>
            <person name="Malik S."/>
            <person name="Hazzouri K.M."/>
            <person name="Amiri K.M.A."/>
        </authorList>
    </citation>
    <scope>NUCLEOTIDE SEQUENCE [LARGE SCALE GENOMIC DNA]</scope>
    <source>
        <strain evidence="15 16">SM2</strain>
    </source>
</reference>
<evidence type="ECO:0000259" key="13">
    <source>
        <dbReference type="Pfam" id="PF09334"/>
    </source>
</evidence>
<keyword evidence="2 9" id="KW-0963">Cytoplasm</keyword>
<dbReference type="PANTHER" id="PTHR43740:SF2">
    <property type="entry name" value="LEUCINE--TRNA LIGASE, MITOCHONDRIAL"/>
    <property type="match status" value="1"/>
</dbReference>
<dbReference type="Proteomes" id="UP000663658">
    <property type="component" value="Chromosome"/>
</dbReference>
<evidence type="ECO:0000256" key="1">
    <source>
        <dbReference type="ARBA" id="ARBA00005594"/>
    </source>
</evidence>
<dbReference type="GO" id="GO:0005737">
    <property type="term" value="C:cytoplasm"/>
    <property type="evidence" value="ECO:0007669"/>
    <property type="project" value="UniProtKB-SubCell"/>
</dbReference>
<dbReference type="InterPro" id="IPR001412">
    <property type="entry name" value="aa-tRNA-synth_I_CS"/>
</dbReference>
<dbReference type="Pfam" id="PF13603">
    <property type="entry name" value="tRNA-synt_1_2"/>
    <property type="match status" value="1"/>
</dbReference>
<evidence type="ECO:0000259" key="11">
    <source>
        <dbReference type="Pfam" id="PF00133"/>
    </source>
</evidence>
<evidence type="ECO:0000313" key="15">
    <source>
        <dbReference type="EMBL" id="QSL93907.1"/>
    </source>
</evidence>
<feature type="short sequence motif" description="'HIGH' region" evidence="9">
    <location>
        <begin position="42"/>
        <end position="52"/>
    </location>
</feature>
<comment type="catalytic activity">
    <reaction evidence="8 9">
        <text>tRNA(Leu) + L-leucine + ATP = L-leucyl-tRNA(Leu) + AMP + diphosphate</text>
        <dbReference type="Rhea" id="RHEA:11688"/>
        <dbReference type="Rhea" id="RHEA-COMP:9613"/>
        <dbReference type="Rhea" id="RHEA-COMP:9622"/>
        <dbReference type="ChEBI" id="CHEBI:30616"/>
        <dbReference type="ChEBI" id="CHEBI:33019"/>
        <dbReference type="ChEBI" id="CHEBI:57427"/>
        <dbReference type="ChEBI" id="CHEBI:78442"/>
        <dbReference type="ChEBI" id="CHEBI:78494"/>
        <dbReference type="ChEBI" id="CHEBI:456215"/>
        <dbReference type="EC" id="6.1.1.4"/>
    </reaction>
</comment>
<feature type="domain" description="Methionyl/Valyl/Leucyl/Isoleucyl-tRNA synthetase anticodon-binding" evidence="12">
    <location>
        <begin position="710"/>
        <end position="833"/>
    </location>
</feature>
<dbReference type="SUPFAM" id="SSF52374">
    <property type="entry name" value="Nucleotidylyl transferase"/>
    <property type="match status" value="1"/>
</dbReference>
<dbReference type="Gene3D" id="3.10.20.590">
    <property type="match status" value="1"/>
</dbReference>
<dbReference type="CDD" id="cd07958">
    <property type="entry name" value="Anticodon_Ia_Leu_BEm"/>
    <property type="match status" value="1"/>
</dbReference>
<evidence type="ECO:0000256" key="2">
    <source>
        <dbReference type="ARBA" id="ARBA00022490"/>
    </source>
</evidence>
<dbReference type="FunFam" id="3.90.740.10:FF:000012">
    <property type="entry name" value="Leucine--tRNA ligase"/>
    <property type="match status" value="1"/>
</dbReference>
<dbReference type="PROSITE" id="PS00178">
    <property type="entry name" value="AA_TRNA_LIGASE_I"/>
    <property type="match status" value="1"/>
</dbReference>
<dbReference type="FunFam" id="3.40.50.620:FF:000124">
    <property type="entry name" value="Leucine--tRNA ligase"/>
    <property type="match status" value="1"/>
</dbReference>
<keyword evidence="3 9" id="KW-0436">Ligase</keyword>
<feature type="binding site" evidence="9">
    <location>
        <position position="632"/>
    </location>
    <ligand>
        <name>ATP</name>
        <dbReference type="ChEBI" id="CHEBI:30616"/>
    </ligand>
</feature>
<proteinExistence type="inferred from homology"/>
<dbReference type="InterPro" id="IPR015413">
    <property type="entry name" value="Methionyl/Leucyl_tRNA_Synth"/>
</dbReference>
<name>A0ABD7E0I7_9GAMM</name>
<evidence type="ECO:0000256" key="5">
    <source>
        <dbReference type="ARBA" id="ARBA00022840"/>
    </source>
</evidence>
<dbReference type="SUPFAM" id="SSF50677">
    <property type="entry name" value="ValRS/IleRS/LeuRS editing domain"/>
    <property type="match status" value="1"/>
</dbReference>
<dbReference type="PRINTS" id="PR00985">
    <property type="entry name" value="TRNASYNTHLEU"/>
</dbReference>
<keyword evidence="4 9" id="KW-0547">Nucleotide-binding</keyword>
<keyword evidence="7 9" id="KW-0030">Aminoacyl-tRNA synthetase</keyword>
<dbReference type="Pfam" id="PF09334">
    <property type="entry name" value="tRNA-synt_1g"/>
    <property type="match status" value="1"/>
</dbReference>
<dbReference type="GO" id="GO:0005524">
    <property type="term" value="F:ATP binding"/>
    <property type="evidence" value="ECO:0007669"/>
    <property type="project" value="UniProtKB-UniRule"/>
</dbReference>
<accession>A0ABD7E0I7</accession>
<dbReference type="Pfam" id="PF00133">
    <property type="entry name" value="tRNA-synt_1"/>
    <property type="match status" value="2"/>
</dbReference>
<evidence type="ECO:0000313" key="16">
    <source>
        <dbReference type="Proteomes" id="UP000663658"/>
    </source>
</evidence>
<keyword evidence="6 9" id="KW-0648">Protein biosynthesis</keyword>
<feature type="domain" description="Methionyl/Leucyl tRNA synthetase" evidence="13">
    <location>
        <begin position="39"/>
        <end position="171"/>
    </location>
</feature>
<dbReference type="InterPro" id="IPR013155">
    <property type="entry name" value="M/V/L/I-tRNA-synth_anticd-bd"/>
</dbReference>
<evidence type="ECO:0000256" key="10">
    <source>
        <dbReference type="RuleBase" id="RU363035"/>
    </source>
</evidence>
<dbReference type="PANTHER" id="PTHR43740">
    <property type="entry name" value="LEUCYL-TRNA SYNTHETASE"/>
    <property type="match status" value="1"/>
</dbReference>
<dbReference type="SUPFAM" id="SSF47323">
    <property type="entry name" value="Anticodon-binding domain of a subclass of class I aminoacyl-tRNA synthetases"/>
    <property type="match status" value="1"/>
</dbReference>
<dbReference type="InterPro" id="IPR002300">
    <property type="entry name" value="aa-tRNA-synth_Ia"/>
</dbReference>
<feature type="short sequence motif" description="'KMSKS' region" evidence="9">
    <location>
        <begin position="629"/>
        <end position="633"/>
    </location>
</feature>
<dbReference type="InterPro" id="IPR009008">
    <property type="entry name" value="Val/Leu/Ile-tRNA-synth_edit"/>
</dbReference>
<dbReference type="KEGG" id="pty:JWV26_05985"/>
<dbReference type="EMBL" id="CP070505">
    <property type="protein sequence ID" value="QSL93907.1"/>
    <property type="molecule type" value="Genomic_DNA"/>
</dbReference>
<dbReference type="InterPro" id="IPR009080">
    <property type="entry name" value="tRNAsynth_Ia_anticodon-bd"/>
</dbReference>
<dbReference type="AlphaFoldDB" id="A0ABD7E0I7"/>
<evidence type="ECO:0000259" key="12">
    <source>
        <dbReference type="Pfam" id="PF08264"/>
    </source>
</evidence>
<comment type="subcellular location">
    <subcellularLocation>
        <location evidence="9">Cytoplasm</location>
    </subcellularLocation>
</comment>
<dbReference type="Pfam" id="PF08264">
    <property type="entry name" value="Anticodon_1"/>
    <property type="match status" value="1"/>
</dbReference>
<dbReference type="Gene3D" id="2.20.28.290">
    <property type="match status" value="1"/>
</dbReference>
<dbReference type="Gene3D" id="1.10.730.10">
    <property type="entry name" value="Isoleucyl-tRNA Synthetase, Domain 1"/>
    <property type="match status" value="1"/>
</dbReference>
<evidence type="ECO:0000256" key="9">
    <source>
        <dbReference type="HAMAP-Rule" id="MF_00049"/>
    </source>
</evidence>
<dbReference type="FunFam" id="3.10.20.590:FF:000001">
    <property type="entry name" value="Leucine--tRNA ligase"/>
    <property type="match status" value="1"/>
</dbReference>
<gene>
    <name evidence="9" type="primary">leuS</name>
    <name evidence="15" type="ORF">JWV26_05985</name>
</gene>
<sequence length="870" mass="96691">MHEQYSPREIEAAAQSHWDAQKSFVVSEQPGKDTFYCLSMFPYPSGKLHMGHVRNYTIGDVIARYQRMQGKNVLQPMGWDAFGMPAENAAMKNQVAPAKWTYENIAYMKSQLKSLGLAIDWTREVTTCKPDYYRWEQWLFTRLFEKGVIYRKNGTVNWDPVDQTVLANEQVIDGRGWRSGALIEKREIPMYYFKITAYAEELLSSLDELDGWPEQVKTMQRNWIGKSFGADIVFDYDVASIGIDGQLKVYSTRPDTLMGATYVAVAAEHPLAQRAAEGNPAIAAFIAECKAGSVAEADMATMEKKGVATGQFVIHPLTGDKLPVFVANYVLWGYGEGAVMAVPAHDERDFEFANKYDLPITQVYAGEGKDYDASAWQDWYGDKAGLTTINSGKYDGLDFSAAFDAIVGDLEASEHGARKTQFRLRDWGISRQRYWGCPIPIIHCDSCGDVPVPEDQLPVVLPEDVVPDGAGSPLAKMPEFYECSCPKCGAPAKRETDTMDTFVESSWYFARYASPHYEGGMVDPQAANHWLPVDQYIGGIEHAILHLLYARFFHKLMRDEGLVSSNEPFKNLLTQGMVVAETYYRTLENGGKDWFNPADVEVERDAKAKVIGAKLKSDGLPVEIGGTEKMSKSKNNGVDPQDMIDQYGADTCRLFMMFASPPDMSCEWSDAGVEGANRFLRRVWRLAQGHVSAGLPGKLDVSALTDEQKAVRRAIHLAIKQASNDIGQHHKFNTAIAQVMTLMNVLEKAATATEQDRALVHEGLEIVTLLLAPITPHISHELWQRLGHADAVIDAQWPQVDESALVQDSLTLVVQVNGKLRGEIIVAASASREDVEAAARANENVLRFTEGLSIRKVIVVPGKLVNIVAN</sequence>
<dbReference type="FunFam" id="3.40.50.620:FF:000003">
    <property type="entry name" value="Leucine--tRNA ligase"/>
    <property type="match status" value="1"/>
</dbReference>
<dbReference type="RefSeq" id="WP_206418607.1">
    <property type="nucleotide sequence ID" value="NZ_CP070505.1"/>
</dbReference>
<dbReference type="GO" id="GO:0004823">
    <property type="term" value="F:leucine-tRNA ligase activity"/>
    <property type="evidence" value="ECO:0007669"/>
    <property type="project" value="UniProtKB-UniRule"/>
</dbReference>
<dbReference type="FunFam" id="2.20.28.290:FF:000001">
    <property type="entry name" value="Leucine--tRNA ligase"/>
    <property type="match status" value="1"/>
</dbReference>
<evidence type="ECO:0000256" key="6">
    <source>
        <dbReference type="ARBA" id="ARBA00022917"/>
    </source>
</evidence>
<feature type="domain" description="Leucyl-tRNA synthetase editing" evidence="14">
    <location>
        <begin position="221"/>
        <end position="410"/>
    </location>
</feature>
<feature type="domain" description="Aminoacyl-tRNA synthetase class Ia" evidence="11">
    <location>
        <begin position="425"/>
        <end position="581"/>
    </location>
</feature>
<dbReference type="InterPro" id="IPR002302">
    <property type="entry name" value="Leu-tRNA-ligase"/>
</dbReference>
<dbReference type="HAMAP" id="MF_00049_B">
    <property type="entry name" value="Leu_tRNA_synth_B"/>
    <property type="match status" value="1"/>
</dbReference>
<comment type="similarity">
    <text evidence="1 9 10">Belongs to the class-I aminoacyl-tRNA synthetase family.</text>
</comment>
<dbReference type="CDD" id="cd00812">
    <property type="entry name" value="LeuRS_core"/>
    <property type="match status" value="1"/>
</dbReference>
<dbReference type="FunFam" id="1.10.730.10:FF:000003">
    <property type="entry name" value="Leucine--tRNA ligase"/>
    <property type="match status" value="1"/>
</dbReference>
<feature type="domain" description="Aminoacyl-tRNA synthetase class Ia" evidence="11">
    <location>
        <begin position="628"/>
        <end position="661"/>
    </location>
</feature>
<evidence type="ECO:0000256" key="3">
    <source>
        <dbReference type="ARBA" id="ARBA00022598"/>
    </source>
</evidence>
<evidence type="ECO:0000256" key="4">
    <source>
        <dbReference type="ARBA" id="ARBA00022741"/>
    </source>
</evidence>
<dbReference type="InterPro" id="IPR025709">
    <property type="entry name" value="Leu_tRNA-synth_edit"/>
</dbReference>
<dbReference type="InterPro" id="IPR014729">
    <property type="entry name" value="Rossmann-like_a/b/a_fold"/>
</dbReference>
<evidence type="ECO:0000256" key="8">
    <source>
        <dbReference type="ARBA" id="ARBA00047469"/>
    </source>
</evidence>
<keyword evidence="5 9" id="KW-0067">ATP-binding</keyword>
<dbReference type="EC" id="6.1.1.4" evidence="9"/>
<evidence type="ECO:0000259" key="14">
    <source>
        <dbReference type="Pfam" id="PF13603"/>
    </source>
</evidence>
<dbReference type="GO" id="GO:0006429">
    <property type="term" value="P:leucyl-tRNA aminoacylation"/>
    <property type="evidence" value="ECO:0007669"/>
    <property type="project" value="UniProtKB-UniRule"/>
</dbReference>
<organism evidence="15 16">
    <name type="scientific">Ectopseudomonas toyotomiensis</name>
    <dbReference type="NCBI Taxonomy" id="554344"/>
    <lineage>
        <taxon>Bacteria</taxon>
        <taxon>Pseudomonadati</taxon>
        <taxon>Pseudomonadota</taxon>
        <taxon>Gammaproteobacteria</taxon>
        <taxon>Pseudomonadales</taxon>
        <taxon>Pseudomonadaceae</taxon>
        <taxon>Ectopseudomonas</taxon>
    </lineage>
</organism>
<dbReference type="Gene3D" id="3.40.50.620">
    <property type="entry name" value="HUPs"/>
    <property type="match status" value="2"/>
</dbReference>
<evidence type="ECO:0000256" key="7">
    <source>
        <dbReference type="ARBA" id="ARBA00023146"/>
    </source>
</evidence>